<dbReference type="Gene3D" id="3.30.420.10">
    <property type="entry name" value="Ribonuclease H-like superfamily/Ribonuclease H"/>
    <property type="match status" value="1"/>
</dbReference>
<reference evidence="1 2" key="1">
    <citation type="submission" date="2014-04" db="EMBL/GenBank/DDBJ databases">
        <authorList>
            <consortium name="DOE Joint Genome Institute"/>
            <person name="Kuo A."/>
            <person name="Kohler A."/>
            <person name="Jargeat P."/>
            <person name="Nagy L.G."/>
            <person name="Floudas D."/>
            <person name="Copeland A."/>
            <person name="Barry K.W."/>
            <person name="Cichocki N."/>
            <person name="Veneault-Fourrey C."/>
            <person name="LaButti K."/>
            <person name="Lindquist E.A."/>
            <person name="Lipzen A."/>
            <person name="Lundell T."/>
            <person name="Morin E."/>
            <person name="Murat C."/>
            <person name="Sun H."/>
            <person name="Tunlid A."/>
            <person name="Henrissat B."/>
            <person name="Grigoriev I.V."/>
            <person name="Hibbett D.S."/>
            <person name="Martin F."/>
            <person name="Nordberg H.P."/>
            <person name="Cantor M.N."/>
            <person name="Hua S.X."/>
        </authorList>
    </citation>
    <scope>NUCLEOTIDE SEQUENCE [LARGE SCALE GENOMIC DNA]</scope>
    <source>
        <strain evidence="1 2">Ve08.2h10</strain>
    </source>
</reference>
<evidence type="ECO:0008006" key="3">
    <source>
        <dbReference type="Google" id="ProtNLM"/>
    </source>
</evidence>
<name>A0A0D0CD40_9AGAM</name>
<dbReference type="AlphaFoldDB" id="A0A0D0CD40"/>
<dbReference type="HOGENOM" id="CLU_043286_0_0_1"/>
<protein>
    <recommendedName>
        <fullName evidence="3">Reverse transcriptase domain-containing protein</fullName>
    </recommendedName>
</protein>
<accession>A0A0D0CD40</accession>
<keyword evidence="2" id="KW-1185">Reference proteome</keyword>
<organism evidence="1 2">
    <name type="scientific">Paxillus rubicundulus Ve08.2h10</name>
    <dbReference type="NCBI Taxonomy" id="930991"/>
    <lineage>
        <taxon>Eukaryota</taxon>
        <taxon>Fungi</taxon>
        <taxon>Dikarya</taxon>
        <taxon>Basidiomycota</taxon>
        <taxon>Agaricomycotina</taxon>
        <taxon>Agaricomycetes</taxon>
        <taxon>Agaricomycetidae</taxon>
        <taxon>Boletales</taxon>
        <taxon>Paxilineae</taxon>
        <taxon>Paxillaceae</taxon>
        <taxon>Paxillus</taxon>
    </lineage>
</organism>
<sequence length="312" mass="34701">MLAFVDDTVFIVIGKDFHETHRTLQDMLNRPGGSFEWSKDHNSCFEPSKFALLDFSMNSTKECPPMNIKGAVISPGWTHCFLGVLVDNALCWHAHMTYTIGKGTAYVLQLRCLSLISKGIPLSLMKQLYMSVALPKMLYAVDLWFKPIYNGDSDTAQRGSIGTTKRMSSIQSPSKKLHYVISIAPTRKTAIQLHNKSNANTQVYCNGSRENEKIGAAAVLYTRGKSSCILHYHLGTASKHTVYEAEAVGLTLAAHLLCTGSNIELPIAIFVDNQAVIKSGEVFIMKSGHYLTDHFCRSMKSLRKKFVILCDK</sequence>
<evidence type="ECO:0000313" key="2">
    <source>
        <dbReference type="Proteomes" id="UP000054538"/>
    </source>
</evidence>
<dbReference type="STRING" id="930991.A0A0D0CD40"/>
<gene>
    <name evidence="1" type="ORF">PAXRUDRAFT_158079</name>
</gene>
<dbReference type="GO" id="GO:0003676">
    <property type="term" value="F:nucleic acid binding"/>
    <property type="evidence" value="ECO:0007669"/>
    <property type="project" value="InterPro"/>
</dbReference>
<dbReference type="EMBL" id="KN825964">
    <property type="protein sequence ID" value="KIK80662.1"/>
    <property type="molecule type" value="Genomic_DNA"/>
</dbReference>
<dbReference type="OrthoDB" id="3261222at2759"/>
<dbReference type="Proteomes" id="UP000054538">
    <property type="component" value="Unassembled WGS sequence"/>
</dbReference>
<dbReference type="InterPro" id="IPR036397">
    <property type="entry name" value="RNaseH_sf"/>
</dbReference>
<proteinExistence type="predicted"/>
<reference evidence="2" key="2">
    <citation type="submission" date="2015-01" db="EMBL/GenBank/DDBJ databases">
        <title>Evolutionary Origins and Diversification of the Mycorrhizal Mutualists.</title>
        <authorList>
            <consortium name="DOE Joint Genome Institute"/>
            <consortium name="Mycorrhizal Genomics Consortium"/>
            <person name="Kohler A."/>
            <person name="Kuo A."/>
            <person name="Nagy L.G."/>
            <person name="Floudas D."/>
            <person name="Copeland A."/>
            <person name="Barry K.W."/>
            <person name="Cichocki N."/>
            <person name="Veneault-Fourrey C."/>
            <person name="LaButti K."/>
            <person name="Lindquist E.A."/>
            <person name="Lipzen A."/>
            <person name="Lundell T."/>
            <person name="Morin E."/>
            <person name="Murat C."/>
            <person name="Riley R."/>
            <person name="Ohm R."/>
            <person name="Sun H."/>
            <person name="Tunlid A."/>
            <person name="Henrissat B."/>
            <person name="Grigoriev I.V."/>
            <person name="Hibbett D.S."/>
            <person name="Martin F."/>
        </authorList>
    </citation>
    <scope>NUCLEOTIDE SEQUENCE [LARGE SCALE GENOMIC DNA]</scope>
    <source>
        <strain evidence="2">Ve08.2h10</strain>
    </source>
</reference>
<evidence type="ECO:0000313" key="1">
    <source>
        <dbReference type="EMBL" id="KIK80662.1"/>
    </source>
</evidence>
<dbReference type="CDD" id="cd09276">
    <property type="entry name" value="Rnase_HI_RT_non_LTR"/>
    <property type="match status" value="1"/>
</dbReference>
<dbReference type="InParanoid" id="A0A0D0CD40"/>